<organism evidence="2 3">
    <name type="scientific">Propionivibrio dicarboxylicus</name>
    <dbReference type="NCBI Taxonomy" id="83767"/>
    <lineage>
        <taxon>Bacteria</taxon>
        <taxon>Pseudomonadati</taxon>
        <taxon>Pseudomonadota</taxon>
        <taxon>Betaproteobacteria</taxon>
        <taxon>Rhodocyclales</taxon>
        <taxon>Rhodocyclaceae</taxon>
        <taxon>Propionivibrio</taxon>
    </lineage>
</organism>
<dbReference type="GO" id="GO:0032259">
    <property type="term" value="P:methylation"/>
    <property type="evidence" value="ECO:0007669"/>
    <property type="project" value="UniProtKB-KW"/>
</dbReference>
<dbReference type="PANTHER" id="PTHR43861">
    <property type="entry name" value="TRANS-ACONITATE 2-METHYLTRANSFERASE-RELATED"/>
    <property type="match status" value="1"/>
</dbReference>
<dbReference type="Proteomes" id="UP000198607">
    <property type="component" value="Unassembled WGS sequence"/>
</dbReference>
<dbReference type="Pfam" id="PF13489">
    <property type="entry name" value="Methyltransf_23"/>
    <property type="match status" value="1"/>
</dbReference>
<dbReference type="AlphaFoldDB" id="A0A1G8DFJ3"/>
<accession>A0A1G8DFJ3</accession>
<dbReference type="Gene3D" id="3.40.50.150">
    <property type="entry name" value="Vaccinia Virus protein VP39"/>
    <property type="match status" value="1"/>
</dbReference>
<keyword evidence="2" id="KW-0489">Methyltransferase</keyword>
<dbReference type="SUPFAM" id="SSF53335">
    <property type="entry name" value="S-adenosyl-L-methionine-dependent methyltransferases"/>
    <property type="match status" value="1"/>
</dbReference>
<protein>
    <submittedName>
        <fullName evidence="2">Methyltransferase domain-containing protein</fullName>
    </submittedName>
</protein>
<sequence length="210" mass="22356">MVAEAASFDARAETWDEDPMKTARAEAVAAAMYAGARWQPGMRGLEFGCGTGLLSFALRDRFDAVVMADTSAGMLDVLRRKIAGSNAVGLEPRLLEVGAGGLADTLAGERVDMIFSLMTLHHVPDTDGILAQFAEALPVGGQLCIADLDAEDGSFHAHDPSVHNGFDRAALERQLVAAGFGAVRFSTVFSIAKGTPVREYPVFLMIAEKR</sequence>
<dbReference type="InterPro" id="IPR029063">
    <property type="entry name" value="SAM-dependent_MTases_sf"/>
</dbReference>
<keyword evidence="3" id="KW-1185">Reference proteome</keyword>
<evidence type="ECO:0000313" key="3">
    <source>
        <dbReference type="Proteomes" id="UP000198607"/>
    </source>
</evidence>
<reference evidence="2 3" key="1">
    <citation type="submission" date="2016-10" db="EMBL/GenBank/DDBJ databases">
        <authorList>
            <person name="de Groot N.N."/>
        </authorList>
    </citation>
    <scope>NUCLEOTIDE SEQUENCE [LARGE SCALE GENOMIC DNA]</scope>
    <source>
        <strain evidence="2 3">DSM 5885</strain>
    </source>
</reference>
<dbReference type="PANTHER" id="PTHR43861:SF3">
    <property type="entry name" value="PUTATIVE (AFU_ORTHOLOGUE AFUA_2G14390)-RELATED"/>
    <property type="match status" value="1"/>
</dbReference>
<dbReference type="STRING" id="83767.SAMN05660652_01910"/>
<dbReference type="GO" id="GO:0008168">
    <property type="term" value="F:methyltransferase activity"/>
    <property type="evidence" value="ECO:0007669"/>
    <property type="project" value="UniProtKB-KW"/>
</dbReference>
<keyword evidence="1 2" id="KW-0808">Transferase</keyword>
<proteinExistence type="predicted"/>
<gene>
    <name evidence="2" type="ORF">SAMN05660652_01910</name>
</gene>
<dbReference type="RefSeq" id="WP_091936944.1">
    <property type="nucleotide sequence ID" value="NZ_FNCY01000006.1"/>
</dbReference>
<name>A0A1G8DFJ3_9RHOO</name>
<dbReference type="CDD" id="cd02440">
    <property type="entry name" value="AdoMet_MTases"/>
    <property type="match status" value="1"/>
</dbReference>
<evidence type="ECO:0000256" key="1">
    <source>
        <dbReference type="ARBA" id="ARBA00022679"/>
    </source>
</evidence>
<evidence type="ECO:0000313" key="2">
    <source>
        <dbReference type="EMBL" id="SDH56364.1"/>
    </source>
</evidence>
<dbReference type="EMBL" id="FNCY01000006">
    <property type="protein sequence ID" value="SDH56364.1"/>
    <property type="molecule type" value="Genomic_DNA"/>
</dbReference>
<dbReference type="OrthoDB" id="9791837at2"/>